<dbReference type="GO" id="GO:0005829">
    <property type="term" value="C:cytosol"/>
    <property type="evidence" value="ECO:0007669"/>
    <property type="project" value="TreeGrafter"/>
</dbReference>
<dbReference type="SUPFAM" id="SSF46785">
    <property type="entry name" value="Winged helix' DNA-binding domain"/>
    <property type="match status" value="1"/>
</dbReference>
<feature type="compositionally biased region" description="Basic and acidic residues" evidence="3">
    <location>
        <begin position="1"/>
        <end position="19"/>
    </location>
</feature>
<dbReference type="AlphaFoldDB" id="A0A2I0U2S6"/>
<feature type="region of interest" description="Disordered" evidence="3">
    <location>
        <begin position="42"/>
        <end position="74"/>
    </location>
</feature>
<reference evidence="6" key="2">
    <citation type="submission" date="2017-12" db="EMBL/GenBank/DDBJ databases">
        <title>Genome sequence of the Bar-tailed Godwit (Limosa lapponica baueri).</title>
        <authorList>
            <person name="Lima N.C.B."/>
            <person name="Parody-Merino A.M."/>
            <person name="Battley P.F."/>
            <person name="Fidler A.E."/>
            <person name="Prosdocimi F."/>
        </authorList>
    </citation>
    <scope>NUCLEOTIDE SEQUENCE [LARGE SCALE GENOMIC DNA]</scope>
</reference>
<evidence type="ECO:0000313" key="6">
    <source>
        <dbReference type="Proteomes" id="UP000233556"/>
    </source>
</evidence>
<keyword evidence="1 2" id="KW-0694">RNA-binding</keyword>
<feature type="region of interest" description="Disordered" evidence="3">
    <location>
        <begin position="346"/>
        <end position="424"/>
    </location>
</feature>
<feature type="compositionally biased region" description="Basic and acidic residues" evidence="3">
    <location>
        <begin position="292"/>
        <end position="308"/>
    </location>
</feature>
<feature type="compositionally biased region" description="Basic and acidic residues" evidence="3">
    <location>
        <begin position="366"/>
        <end position="383"/>
    </location>
</feature>
<accession>A0A2I0U2S6</accession>
<evidence type="ECO:0000256" key="3">
    <source>
        <dbReference type="SAM" id="MobiDB-lite"/>
    </source>
</evidence>
<gene>
    <name evidence="5" type="ORF">llap_9370</name>
</gene>
<dbReference type="InterPro" id="IPR036390">
    <property type="entry name" value="WH_DNA-bd_sf"/>
</dbReference>
<feature type="compositionally biased region" description="Polar residues" evidence="3">
    <location>
        <begin position="248"/>
        <end position="269"/>
    </location>
</feature>
<feature type="compositionally biased region" description="Polar residues" evidence="3">
    <location>
        <begin position="415"/>
        <end position="424"/>
    </location>
</feature>
<keyword evidence="6" id="KW-1185">Reference proteome</keyword>
<dbReference type="Pfam" id="PF05383">
    <property type="entry name" value="La"/>
    <property type="match status" value="1"/>
</dbReference>
<evidence type="ECO:0000256" key="1">
    <source>
        <dbReference type="ARBA" id="ARBA00022884"/>
    </source>
</evidence>
<dbReference type="InterPro" id="IPR006630">
    <property type="entry name" value="La_HTH"/>
</dbReference>
<dbReference type="GO" id="GO:0003730">
    <property type="term" value="F:mRNA 3'-UTR binding"/>
    <property type="evidence" value="ECO:0007669"/>
    <property type="project" value="TreeGrafter"/>
</dbReference>
<dbReference type="SMART" id="SM00715">
    <property type="entry name" value="LA"/>
    <property type="match status" value="1"/>
</dbReference>
<organism evidence="5 6">
    <name type="scientific">Limosa lapponica baueri</name>
    <dbReference type="NCBI Taxonomy" id="1758121"/>
    <lineage>
        <taxon>Eukaryota</taxon>
        <taxon>Metazoa</taxon>
        <taxon>Chordata</taxon>
        <taxon>Craniata</taxon>
        <taxon>Vertebrata</taxon>
        <taxon>Euteleostomi</taxon>
        <taxon>Archelosauria</taxon>
        <taxon>Archosauria</taxon>
        <taxon>Dinosauria</taxon>
        <taxon>Saurischia</taxon>
        <taxon>Theropoda</taxon>
        <taxon>Coelurosauria</taxon>
        <taxon>Aves</taxon>
        <taxon>Neognathae</taxon>
        <taxon>Neoaves</taxon>
        <taxon>Charadriiformes</taxon>
        <taxon>Scolopacidae</taxon>
        <taxon>Limosa</taxon>
    </lineage>
</organism>
<dbReference type="PROSITE" id="PS50961">
    <property type="entry name" value="HTH_LA"/>
    <property type="match status" value="1"/>
</dbReference>
<feature type="region of interest" description="Disordered" evidence="3">
    <location>
        <begin position="246"/>
        <end position="317"/>
    </location>
</feature>
<dbReference type="OrthoDB" id="10046764at2759"/>
<feature type="domain" description="HTH La-type RNA-binding" evidence="4">
    <location>
        <begin position="126"/>
        <end position="215"/>
    </location>
</feature>
<evidence type="ECO:0000256" key="2">
    <source>
        <dbReference type="PROSITE-ProRule" id="PRU00332"/>
    </source>
</evidence>
<dbReference type="InterPro" id="IPR036388">
    <property type="entry name" value="WH-like_DNA-bd_sf"/>
</dbReference>
<evidence type="ECO:0000259" key="4">
    <source>
        <dbReference type="PROSITE" id="PS50961"/>
    </source>
</evidence>
<dbReference type="GO" id="GO:0045727">
    <property type="term" value="P:positive regulation of translation"/>
    <property type="evidence" value="ECO:0007669"/>
    <property type="project" value="TreeGrafter"/>
</dbReference>
<dbReference type="Gene3D" id="1.10.10.10">
    <property type="entry name" value="Winged helix-like DNA-binding domain superfamily/Winged helix DNA-binding domain"/>
    <property type="match status" value="1"/>
</dbReference>
<reference evidence="6" key="1">
    <citation type="submission" date="2017-11" db="EMBL/GenBank/DDBJ databases">
        <authorList>
            <person name="Lima N.C."/>
            <person name="Parody-Merino A.M."/>
            <person name="Battley P.F."/>
            <person name="Fidler A.E."/>
            <person name="Prosdocimi F."/>
        </authorList>
    </citation>
    <scope>NUCLEOTIDE SEQUENCE [LARGE SCALE GENOMIC DNA]</scope>
</reference>
<dbReference type="EMBL" id="KZ506292">
    <property type="protein sequence ID" value="PKU40331.1"/>
    <property type="molecule type" value="Genomic_DNA"/>
</dbReference>
<feature type="compositionally biased region" description="Basic and acidic residues" evidence="3">
    <location>
        <begin position="61"/>
        <end position="74"/>
    </location>
</feature>
<dbReference type="Proteomes" id="UP000233556">
    <property type="component" value="Unassembled WGS sequence"/>
</dbReference>
<protein>
    <recommendedName>
        <fullName evidence="4">HTH La-type RNA-binding domain-containing protein</fullName>
    </recommendedName>
</protein>
<dbReference type="InterPro" id="IPR045180">
    <property type="entry name" value="La_dom_prot"/>
</dbReference>
<feature type="region of interest" description="Disordered" evidence="3">
    <location>
        <begin position="1"/>
        <end position="21"/>
    </location>
</feature>
<evidence type="ECO:0000313" key="5">
    <source>
        <dbReference type="EMBL" id="PKU40331.1"/>
    </source>
</evidence>
<dbReference type="PANTHER" id="PTHR22792:SF43">
    <property type="entry name" value="LA-RELATED PROTEIN 4B"/>
    <property type="match status" value="1"/>
</dbReference>
<name>A0A2I0U2S6_LIMLA</name>
<proteinExistence type="predicted"/>
<sequence>MIFRSAVERRSMGHEESTKVSELNPNAKVWGNHMLHLEASGATDGSVSKTWEEIPDQPPDSCKEGLDANGDGDKKHQNAVLTELQEPSPAVSVSDQTDMNPLALDHSEYESMHETTQTGGNEQLQPEGQEDLRELLKKTLEFCLSRENLASDMYLISQMDSDQYVPIMTVANLDHVKKLSTDMDLIVEVLRFEPGARLSEAKGQMVHLLNPSKSHIRHTIPSAERGPGLLDSPTIFNFSADRLINGVRSPQTRQPGQNRTRMQNATTSYTKREVGTGRMEQTSVDSSPGLGRGRDSKVVDKQQKETQSTERLSSSTLSTACKSVQVNGAAIELRKPSYAEICQRTTKDPPTLQPQKEQKPNTVACGKEERKPTETIEKNREPPPAKSHPGQPKDQRRQSGRRSSPPAVGKRLNKEQSTPPKSPQ</sequence>
<dbReference type="GO" id="GO:0010494">
    <property type="term" value="C:cytoplasmic stress granule"/>
    <property type="evidence" value="ECO:0007669"/>
    <property type="project" value="TreeGrafter"/>
</dbReference>
<dbReference type="PANTHER" id="PTHR22792">
    <property type="entry name" value="LUPUS LA PROTEIN-RELATED"/>
    <property type="match status" value="1"/>
</dbReference>